<sequence>SPLLILAATVCFAVVGCDKKEKSLAKKRQSLDMSVSDLDDVQPVKREVLRAQEIKDGARGKKNEYKTLQQMEKSDFDKSM</sequence>
<evidence type="ECO:0000313" key="5">
    <source>
        <dbReference type="Proteomes" id="UP001432322"/>
    </source>
</evidence>
<proteinExistence type="predicted"/>
<evidence type="ECO:0000256" key="1">
    <source>
        <dbReference type="SAM" id="MobiDB-lite"/>
    </source>
</evidence>
<organism evidence="3 5">
    <name type="scientific">Pristionchus fissidentatus</name>
    <dbReference type="NCBI Taxonomy" id="1538716"/>
    <lineage>
        <taxon>Eukaryota</taxon>
        <taxon>Metazoa</taxon>
        <taxon>Ecdysozoa</taxon>
        <taxon>Nematoda</taxon>
        <taxon>Chromadorea</taxon>
        <taxon>Rhabditida</taxon>
        <taxon>Rhabditina</taxon>
        <taxon>Diplogasteromorpha</taxon>
        <taxon>Diplogasteroidea</taxon>
        <taxon>Neodiplogasteridae</taxon>
        <taxon>Pristionchus</taxon>
    </lineage>
</organism>
<comment type="caution">
    <text evidence="3">The sequence shown here is derived from an EMBL/GenBank/DDBJ whole genome shotgun (WGS) entry which is preliminary data.</text>
</comment>
<evidence type="ECO:0008006" key="6">
    <source>
        <dbReference type="Google" id="ProtNLM"/>
    </source>
</evidence>
<feature type="signal peptide" evidence="2">
    <location>
        <begin position="1"/>
        <end position="17"/>
    </location>
</feature>
<dbReference type="EMBL" id="BTSY01000039">
    <property type="protein sequence ID" value="GMT37095.1"/>
    <property type="molecule type" value="Genomic_DNA"/>
</dbReference>
<evidence type="ECO:0000313" key="4">
    <source>
        <dbReference type="EMBL" id="GMT37095.1"/>
    </source>
</evidence>
<feature type="non-terminal residue" evidence="3">
    <location>
        <position position="1"/>
    </location>
</feature>
<dbReference type="AlphaFoldDB" id="A0AAV5W3T5"/>
<dbReference type="Proteomes" id="UP001432322">
    <property type="component" value="Unassembled WGS sequence"/>
</dbReference>
<evidence type="ECO:0000313" key="3">
    <source>
        <dbReference type="EMBL" id="GMT26471.1"/>
    </source>
</evidence>
<dbReference type="EMBL" id="BTSY01000005">
    <property type="protein sequence ID" value="GMT26471.1"/>
    <property type="molecule type" value="Genomic_DNA"/>
</dbReference>
<evidence type="ECO:0000256" key="2">
    <source>
        <dbReference type="SAM" id="SignalP"/>
    </source>
</evidence>
<name>A0AAV5W3T5_9BILA</name>
<keyword evidence="2" id="KW-0732">Signal</keyword>
<gene>
    <name evidence="3" type="ORF">PFISCL1PPCAC_17768</name>
    <name evidence="4" type="ORF">PFISCL1PPCAC_28392</name>
</gene>
<keyword evidence="5" id="KW-1185">Reference proteome</keyword>
<feature type="non-terminal residue" evidence="3">
    <location>
        <position position="80"/>
    </location>
</feature>
<feature type="region of interest" description="Disordered" evidence="1">
    <location>
        <begin position="60"/>
        <end position="80"/>
    </location>
</feature>
<feature type="chain" id="PRO_5044714757" description="Lipoprotein" evidence="2">
    <location>
        <begin position="18"/>
        <end position="80"/>
    </location>
</feature>
<reference evidence="3" key="1">
    <citation type="submission" date="2023-10" db="EMBL/GenBank/DDBJ databases">
        <title>Genome assembly of Pristionchus species.</title>
        <authorList>
            <person name="Yoshida K."/>
            <person name="Sommer R.J."/>
        </authorList>
    </citation>
    <scope>NUCLEOTIDE SEQUENCE</scope>
    <source>
        <strain evidence="3">RS5133</strain>
    </source>
</reference>
<accession>A0AAV5W3T5</accession>
<protein>
    <recommendedName>
        <fullName evidence="6">Lipoprotein</fullName>
    </recommendedName>
</protein>